<dbReference type="RefSeq" id="XP_043060081.1">
    <property type="nucleotide sequence ID" value="XM_043203457.1"/>
</dbReference>
<dbReference type="Gene3D" id="1.10.287.1480">
    <property type="match status" value="1"/>
</dbReference>
<gene>
    <name evidence="4" type="ORF">KL928_002927</name>
</gene>
<evidence type="ECO:0000256" key="3">
    <source>
        <dbReference type="ARBA" id="ARBA00023274"/>
    </source>
</evidence>
<keyword evidence="3" id="KW-0687">Ribonucleoprotein</keyword>
<accession>A0AAN6I5F6</accession>
<protein>
    <submittedName>
        <fullName evidence="4">Uncharacterized protein</fullName>
    </submittedName>
</protein>
<sequence length="151" mass="17312">MAAGAEMTGRWLITFSTARKKKLQTMSELIKVVKASRPLKRFPQPVSLPTGFVNTRILRDNFKRQMAAEHEVTSKALKFIARNAALPQKMRLEAQIQLTAMPNYTRMNQVRDRCLESGTAKKIIKPFRVGRYQFRLMAKEGEFPGVKKGVW</sequence>
<evidence type="ECO:0000313" key="4">
    <source>
        <dbReference type="EMBL" id="KAG7819059.1"/>
    </source>
</evidence>
<comment type="similarity">
    <text evidence="1">Belongs to the universal ribosomal protein uS14 family.</text>
</comment>
<keyword evidence="2" id="KW-0689">Ribosomal protein</keyword>
<name>A0AAN6I5F6_PICAN</name>
<dbReference type="GO" id="GO:0003735">
    <property type="term" value="F:structural constituent of ribosome"/>
    <property type="evidence" value="ECO:0007669"/>
    <property type="project" value="InterPro"/>
</dbReference>
<dbReference type="GO" id="GO:0006412">
    <property type="term" value="P:translation"/>
    <property type="evidence" value="ECO:0007669"/>
    <property type="project" value="InterPro"/>
</dbReference>
<dbReference type="GeneID" id="66126978"/>
<dbReference type="SUPFAM" id="SSF57716">
    <property type="entry name" value="Glucocorticoid receptor-like (DNA-binding domain)"/>
    <property type="match status" value="1"/>
</dbReference>
<dbReference type="EMBL" id="JAHLUX010000005">
    <property type="protein sequence ID" value="KAG7819059.1"/>
    <property type="molecule type" value="Genomic_DNA"/>
</dbReference>
<dbReference type="InterPro" id="IPR001209">
    <property type="entry name" value="Ribosomal_uS14"/>
</dbReference>
<evidence type="ECO:0000313" key="5">
    <source>
        <dbReference type="Proteomes" id="UP001196530"/>
    </source>
</evidence>
<dbReference type="Pfam" id="PF00253">
    <property type="entry name" value="Ribosomal_S14"/>
    <property type="match status" value="1"/>
</dbReference>
<comment type="caution">
    <text evidence="4">The sequence shown here is derived from an EMBL/GenBank/DDBJ whole genome shotgun (WGS) entry which is preliminary data.</text>
</comment>
<organism evidence="4 5">
    <name type="scientific">Pichia angusta</name>
    <name type="common">Yeast</name>
    <name type="synonym">Hansenula polymorpha</name>
    <dbReference type="NCBI Taxonomy" id="870730"/>
    <lineage>
        <taxon>Eukaryota</taxon>
        <taxon>Fungi</taxon>
        <taxon>Dikarya</taxon>
        <taxon>Ascomycota</taxon>
        <taxon>Saccharomycotina</taxon>
        <taxon>Pichiomycetes</taxon>
        <taxon>Pichiales</taxon>
        <taxon>Pichiaceae</taxon>
        <taxon>Ogataea</taxon>
    </lineage>
</organism>
<dbReference type="PANTHER" id="PTHR19836">
    <property type="entry name" value="30S RIBOSOMAL PROTEIN S14"/>
    <property type="match status" value="1"/>
</dbReference>
<dbReference type="GO" id="GO:0005763">
    <property type="term" value="C:mitochondrial small ribosomal subunit"/>
    <property type="evidence" value="ECO:0007669"/>
    <property type="project" value="TreeGrafter"/>
</dbReference>
<evidence type="ECO:0000256" key="1">
    <source>
        <dbReference type="ARBA" id="ARBA00009083"/>
    </source>
</evidence>
<dbReference type="AlphaFoldDB" id="A0AAN6I5F6"/>
<dbReference type="Proteomes" id="UP001196530">
    <property type="component" value="Unassembled WGS sequence"/>
</dbReference>
<dbReference type="PANTHER" id="PTHR19836:SF19">
    <property type="entry name" value="SMALL RIBOSOMAL SUBUNIT PROTEIN US14M"/>
    <property type="match status" value="1"/>
</dbReference>
<reference evidence="4" key="1">
    <citation type="journal article" date="2021" name="G3 (Bethesda)">
        <title>Genomic diversity, chromosomal rearrangements, and interspecies hybridization in the ogataea polymorpha species complex.</title>
        <authorList>
            <person name="Hanson S.J."/>
            <person name="Cinneide E.O."/>
            <person name="Salzberg L.I."/>
            <person name="Wolfe K.H."/>
            <person name="McGowan J."/>
            <person name="Fitzpatrick D.A."/>
            <person name="Matlin K."/>
        </authorList>
    </citation>
    <scope>NUCLEOTIDE SEQUENCE</scope>
    <source>
        <strain evidence="4">61-244</strain>
    </source>
</reference>
<proteinExistence type="inferred from homology"/>
<evidence type="ECO:0000256" key="2">
    <source>
        <dbReference type="ARBA" id="ARBA00022980"/>
    </source>
</evidence>